<reference evidence="3" key="1">
    <citation type="submission" date="2018-07" db="EMBL/GenBank/DDBJ databases">
        <authorList>
            <person name="Zhao J."/>
        </authorList>
    </citation>
    <scope>NUCLEOTIDE SEQUENCE [LARGE SCALE GENOMIC DNA]</scope>
    <source>
        <strain evidence="3">GSSD-12</strain>
    </source>
</reference>
<name>A0A345HRH3_9ACTN</name>
<sequence>MDRGWTSDWRRAVAMTVIGRSPSVTGSRSTRSAGREPRGTAAATQVVQRVAAKRRRIRRDSRREARPIASRPMESPMRLPVASSTQSSNPFARAVAAIADRPAIRATPTLIHRAARARWRASAAAVAAPSSAAADAAVGSEDLSSDLSPLSRME</sequence>
<feature type="compositionally biased region" description="Low complexity" evidence="1">
    <location>
        <begin position="41"/>
        <end position="50"/>
    </location>
</feature>
<dbReference type="Proteomes" id="UP000253868">
    <property type="component" value="Chromosome"/>
</dbReference>
<feature type="compositionally biased region" description="Polar residues" evidence="1">
    <location>
        <begin position="22"/>
        <end position="32"/>
    </location>
</feature>
<accession>A0A345HRH3</accession>
<evidence type="ECO:0000313" key="3">
    <source>
        <dbReference type="Proteomes" id="UP000253868"/>
    </source>
</evidence>
<organism evidence="2 3">
    <name type="scientific">Streptomyces paludis</name>
    <dbReference type="NCBI Taxonomy" id="2282738"/>
    <lineage>
        <taxon>Bacteria</taxon>
        <taxon>Bacillati</taxon>
        <taxon>Actinomycetota</taxon>
        <taxon>Actinomycetes</taxon>
        <taxon>Kitasatosporales</taxon>
        <taxon>Streptomycetaceae</taxon>
        <taxon>Streptomyces</taxon>
    </lineage>
</organism>
<feature type="compositionally biased region" description="Basic residues" evidence="1">
    <location>
        <begin position="51"/>
        <end position="60"/>
    </location>
</feature>
<dbReference type="EMBL" id="CP031194">
    <property type="protein sequence ID" value="AXG79297.1"/>
    <property type="molecule type" value="Genomic_DNA"/>
</dbReference>
<dbReference type="KEGG" id="spad:DVK44_18385"/>
<proteinExistence type="predicted"/>
<evidence type="ECO:0000256" key="1">
    <source>
        <dbReference type="SAM" id="MobiDB-lite"/>
    </source>
</evidence>
<dbReference type="AlphaFoldDB" id="A0A345HRH3"/>
<feature type="region of interest" description="Disordered" evidence="1">
    <location>
        <begin position="124"/>
        <end position="154"/>
    </location>
</feature>
<feature type="region of interest" description="Disordered" evidence="1">
    <location>
        <begin position="19"/>
        <end position="88"/>
    </location>
</feature>
<protein>
    <submittedName>
        <fullName evidence="2">Uncharacterized protein</fullName>
    </submittedName>
</protein>
<gene>
    <name evidence="2" type="ORF">DVK44_18385</name>
</gene>
<keyword evidence="3" id="KW-1185">Reference proteome</keyword>
<evidence type="ECO:0000313" key="2">
    <source>
        <dbReference type="EMBL" id="AXG79297.1"/>
    </source>
</evidence>